<sequence length="385" mass="44551">MTEDESLMNGQTSYGAVELEERRTDDKNQGKGKGKYEAHFPNLVDPLNLRIYTNNIRFDNKNRDSHEKPWSKRKQLITSSIAFNTRPGNANVVCLQEVLHNQLEDILFNLNHGNEGEWTYYGVGRSDGLTRGEYAPILFKDQEWSVIENRTFWLSETPDVPSRGWDAALERIVTMVTLQSRVNPLIKINFFNTHYDHKGIEARRKSSLLIIDRMTNYNDYPSFLCGDFNTQPTDEPYHILKEHGFKDSRTLADSLNSYGHWSTFTGFDKHHEDNTIIDYIWAPYFAKNGNKPVSHELSVNNANEKFEEQVPGIEGGESKDLSLIEDGLALTEDSDIADINYYNVNLHQQYNIVIKAFGILHSYYDFYMSDHRPVVADYIVERSLW</sequence>
<dbReference type="Pfam" id="PF03372">
    <property type="entry name" value="Exo_endo_phos"/>
    <property type="match status" value="1"/>
</dbReference>
<dbReference type="Proteomes" id="UP001385951">
    <property type="component" value="Unassembled WGS sequence"/>
</dbReference>
<evidence type="ECO:0000256" key="1">
    <source>
        <dbReference type="SAM" id="MobiDB-lite"/>
    </source>
</evidence>
<gene>
    <name evidence="3" type="ORF">QCA50_017068</name>
</gene>
<dbReference type="CDD" id="cd09083">
    <property type="entry name" value="EEP-1"/>
    <property type="match status" value="1"/>
</dbReference>
<dbReference type="InterPro" id="IPR036691">
    <property type="entry name" value="Endo/exonu/phosph_ase_sf"/>
</dbReference>
<feature type="compositionally biased region" description="Basic and acidic residues" evidence="1">
    <location>
        <begin position="19"/>
        <end position="37"/>
    </location>
</feature>
<organism evidence="3 4">
    <name type="scientific">Cerrena zonata</name>
    <dbReference type="NCBI Taxonomy" id="2478898"/>
    <lineage>
        <taxon>Eukaryota</taxon>
        <taxon>Fungi</taxon>
        <taxon>Dikarya</taxon>
        <taxon>Basidiomycota</taxon>
        <taxon>Agaricomycotina</taxon>
        <taxon>Agaricomycetes</taxon>
        <taxon>Polyporales</taxon>
        <taxon>Cerrenaceae</taxon>
        <taxon>Cerrena</taxon>
    </lineage>
</organism>
<dbReference type="InterPro" id="IPR005135">
    <property type="entry name" value="Endo/exonuclease/phosphatase"/>
</dbReference>
<dbReference type="AlphaFoldDB" id="A0AAW0FLS4"/>
<proteinExistence type="predicted"/>
<keyword evidence="4" id="KW-1185">Reference proteome</keyword>
<feature type="domain" description="Endonuclease/exonuclease/phosphatase" evidence="2">
    <location>
        <begin position="84"/>
        <end position="283"/>
    </location>
</feature>
<evidence type="ECO:0000313" key="3">
    <source>
        <dbReference type="EMBL" id="KAK7679909.1"/>
    </source>
</evidence>
<evidence type="ECO:0000313" key="4">
    <source>
        <dbReference type="Proteomes" id="UP001385951"/>
    </source>
</evidence>
<dbReference type="PANTHER" id="PTHR12121">
    <property type="entry name" value="CARBON CATABOLITE REPRESSOR PROTEIN 4"/>
    <property type="match status" value="1"/>
</dbReference>
<feature type="region of interest" description="Disordered" evidence="1">
    <location>
        <begin position="1"/>
        <end position="37"/>
    </location>
</feature>
<comment type="caution">
    <text evidence="3">The sequence shown here is derived from an EMBL/GenBank/DDBJ whole genome shotgun (WGS) entry which is preliminary data.</text>
</comment>
<dbReference type="InterPro" id="IPR050410">
    <property type="entry name" value="CCR4/nocturin_mRNA_transcr"/>
</dbReference>
<dbReference type="PANTHER" id="PTHR12121:SF36">
    <property type="entry name" value="ENDONUCLEASE_EXONUCLEASE_PHOSPHATASE DOMAIN-CONTAINING PROTEIN"/>
    <property type="match status" value="1"/>
</dbReference>
<dbReference type="Gene3D" id="3.60.10.10">
    <property type="entry name" value="Endonuclease/exonuclease/phosphatase"/>
    <property type="match status" value="1"/>
</dbReference>
<accession>A0AAW0FLS4</accession>
<protein>
    <recommendedName>
        <fullName evidence="2">Endonuclease/exonuclease/phosphatase domain-containing protein</fullName>
    </recommendedName>
</protein>
<name>A0AAW0FLS4_9APHY</name>
<dbReference type="EMBL" id="JASBNA010000054">
    <property type="protein sequence ID" value="KAK7679909.1"/>
    <property type="molecule type" value="Genomic_DNA"/>
</dbReference>
<reference evidence="3 4" key="1">
    <citation type="submission" date="2022-09" db="EMBL/GenBank/DDBJ databases">
        <authorList>
            <person name="Palmer J.M."/>
        </authorList>
    </citation>
    <scope>NUCLEOTIDE SEQUENCE [LARGE SCALE GENOMIC DNA]</scope>
    <source>
        <strain evidence="3 4">DSM 7382</strain>
    </source>
</reference>
<dbReference type="GO" id="GO:0000175">
    <property type="term" value="F:3'-5'-RNA exonuclease activity"/>
    <property type="evidence" value="ECO:0007669"/>
    <property type="project" value="TreeGrafter"/>
</dbReference>
<evidence type="ECO:0000259" key="2">
    <source>
        <dbReference type="Pfam" id="PF03372"/>
    </source>
</evidence>
<dbReference type="SUPFAM" id="SSF56219">
    <property type="entry name" value="DNase I-like"/>
    <property type="match status" value="1"/>
</dbReference>